<keyword evidence="5" id="KW-1185">Reference proteome</keyword>
<dbReference type="PANTHER" id="PTHR11889">
    <property type="entry name" value="HEDGEHOG"/>
    <property type="match status" value="1"/>
</dbReference>
<dbReference type="SUPFAM" id="SSF51294">
    <property type="entry name" value="Hedgehog/intein (Hint) domain"/>
    <property type="match status" value="1"/>
</dbReference>
<comment type="caution">
    <text evidence="4">The sequence shown here is derived from an EMBL/GenBank/DDBJ whole genome shotgun (WGS) entry which is preliminary data.</text>
</comment>
<keyword evidence="1" id="KW-0472">Membrane</keyword>
<keyword evidence="2" id="KW-0732">Signal</keyword>
<dbReference type="InterPro" id="IPR001767">
    <property type="entry name" value="Hedgehog_Hint"/>
</dbReference>
<reference evidence="4" key="1">
    <citation type="submission" date="2020-06" db="EMBL/GenBank/DDBJ databases">
        <authorList>
            <consortium name="Plant Systems Biology data submission"/>
        </authorList>
    </citation>
    <scope>NUCLEOTIDE SEQUENCE</scope>
    <source>
        <strain evidence="4">D6</strain>
    </source>
</reference>
<evidence type="ECO:0000259" key="3">
    <source>
        <dbReference type="SMART" id="SM00306"/>
    </source>
</evidence>
<dbReference type="InterPro" id="IPR036844">
    <property type="entry name" value="Hint_dom_sf"/>
</dbReference>
<evidence type="ECO:0000313" key="4">
    <source>
        <dbReference type="EMBL" id="CAB9501947.1"/>
    </source>
</evidence>
<protein>
    <submittedName>
        <fullName evidence="4">Protein hedgehog</fullName>
    </submittedName>
</protein>
<evidence type="ECO:0000256" key="2">
    <source>
        <dbReference type="SAM" id="SignalP"/>
    </source>
</evidence>
<feature type="transmembrane region" description="Helical" evidence="1">
    <location>
        <begin position="413"/>
        <end position="433"/>
    </location>
</feature>
<dbReference type="EMBL" id="CAICTM010000122">
    <property type="protein sequence ID" value="CAB9501947.1"/>
    <property type="molecule type" value="Genomic_DNA"/>
</dbReference>
<sequence length="439" mass="48383">MKIALSRLFPLLWLGACALSTATAAETVVVTCDLTFQFEPTMFWQDPNQEELDLLMAETKAFMESVFREDYPGTFVSLSGVILLSWTANDPIETLIVNFEAPTMFTVAPSDADVYESMANAEWHYDYLENYVNNMEGQTCWYAIYGLVVSCSVVGNDDSADEGDQRNPDINIPCFSSVATVQVLGKGTIPMADLQVGDHVWSSKHKYEEVYAFGHYSREESGSFLQIQTKDPKGSSSHFAPLEVTGEHLVYVLDHKNPIRADSLSPGDALGQTEETARVVSKISQVKRRGLFNPLTPSGTLVVDGIDASSYISFQESKEYVELQGGLPTMLSHHDFVHVALSPFRLLCTSSLVAAHLICNSYNDHGLPFYVSFGITLIRWANEQCLLLQVLVLSLVFVLCGAFALVEQIFQGRAIVASAALACSLLFSGWKAFAKTKVV</sequence>
<evidence type="ECO:0000313" key="5">
    <source>
        <dbReference type="Proteomes" id="UP001153069"/>
    </source>
</evidence>
<evidence type="ECO:0000256" key="1">
    <source>
        <dbReference type="SAM" id="Phobius"/>
    </source>
</evidence>
<dbReference type="InterPro" id="IPR003587">
    <property type="entry name" value="Hint_dom_N"/>
</dbReference>
<accession>A0A9N8DET4</accession>
<dbReference type="Proteomes" id="UP001153069">
    <property type="component" value="Unassembled WGS sequence"/>
</dbReference>
<dbReference type="GO" id="GO:0016540">
    <property type="term" value="P:protein autoprocessing"/>
    <property type="evidence" value="ECO:0007669"/>
    <property type="project" value="InterPro"/>
</dbReference>
<feature type="domain" description="Hint" evidence="3">
    <location>
        <begin position="172"/>
        <end position="274"/>
    </location>
</feature>
<feature type="signal peptide" evidence="2">
    <location>
        <begin position="1"/>
        <end position="24"/>
    </location>
</feature>
<dbReference type="InterPro" id="IPR050387">
    <property type="entry name" value="Hedgehog_Signaling"/>
</dbReference>
<organism evidence="4 5">
    <name type="scientific">Seminavis robusta</name>
    <dbReference type="NCBI Taxonomy" id="568900"/>
    <lineage>
        <taxon>Eukaryota</taxon>
        <taxon>Sar</taxon>
        <taxon>Stramenopiles</taxon>
        <taxon>Ochrophyta</taxon>
        <taxon>Bacillariophyta</taxon>
        <taxon>Bacillariophyceae</taxon>
        <taxon>Bacillariophycidae</taxon>
        <taxon>Naviculales</taxon>
        <taxon>Naviculaceae</taxon>
        <taxon>Seminavis</taxon>
    </lineage>
</organism>
<dbReference type="AlphaFoldDB" id="A0A9N8DET4"/>
<dbReference type="Gene3D" id="2.170.16.10">
    <property type="entry name" value="Hedgehog/Intein (Hint) domain"/>
    <property type="match status" value="1"/>
</dbReference>
<dbReference type="SMART" id="SM00306">
    <property type="entry name" value="HintN"/>
    <property type="match status" value="1"/>
</dbReference>
<feature type="chain" id="PRO_5040281067" evidence="2">
    <location>
        <begin position="25"/>
        <end position="439"/>
    </location>
</feature>
<dbReference type="Pfam" id="PF01079">
    <property type="entry name" value="Hint"/>
    <property type="match status" value="1"/>
</dbReference>
<dbReference type="OrthoDB" id="5539at2759"/>
<name>A0A9N8DET4_9STRA</name>
<dbReference type="PANTHER" id="PTHR11889:SF31">
    <property type="entry name" value="PROTEIN HEDGEHOG"/>
    <property type="match status" value="1"/>
</dbReference>
<dbReference type="CDD" id="cd00081">
    <property type="entry name" value="Hint"/>
    <property type="match status" value="1"/>
</dbReference>
<proteinExistence type="predicted"/>
<feature type="transmembrane region" description="Helical" evidence="1">
    <location>
        <begin position="386"/>
        <end position="406"/>
    </location>
</feature>
<keyword evidence="1" id="KW-1133">Transmembrane helix</keyword>
<gene>
    <name evidence="4" type="ORF">SEMRO_123_G059410.1</name>
</gene>
<keyword evidence="1" id="KW-0812">Transmembrane</keyword>